<dbReference type="EMBL" id="JAWQEG010004291">
    <property type="protein sequence ID" value="KAK3862235.1"/>
    <property type="molecule type" value="Genomic_DNA"/>
</dbReference>
<gene>
    <name evidence="1" type="ORF">Pcinc_031886</name>
</gene>
<accession>A0AAE1EVQ4</accession>
<dbReference type="Proteomes" id="UP001286313">
    <property type="component" value="Unassembled WGS sequence"/>
</dbReference>
<comment type="caution">
    <text evidence="1">The sequence shown here is derived from an EMBL/GenBank/DDBJ whole genome shotgun (WGS) entry which is preliminary data.</text>
</comment>
<sequence>MTPSETLPTVVPSPSILAPHFTFSESSSRQVPQTRFGDNHVHRERAHVNHVPRTVHIDIPFFLRKFGVIHYSFRSKFVVKHLHRIAWQTPAYQHGCHHPSHPEVPVLSLFLFPPCLSYPSVSFLSLLQSPSPPLPHPTPPSHSPSSSLPTPSYPIFSSLIFTLLFSPYPILSHLPIPPFHPPLLSLPHPFPSPFSSLLTPSYPIYPSLPFTLLSSSLPTPSYPIYPSLPFTLPFTQKHATINPSVQVRILMESQLPTMTGRILSVYSSANVATTIAFTSGPPCYPILRHPPPAHVTTPPPMSPPLRHPPPILRHPPHLSSLAPPLAPPLRHPPSFVTPPSFVPPPPLAPPLRHRPILCHPLILRHPPILRHPLLVTPHPSLPPRPCHTRLRHLLLRHPPFP</sequence>
<protein>
    <submittedName>
        <fullName evidence="1">Uncharacterized protein</fullName>
    </submittedName>
</protein>
<evidence type="ECO:0000313" key="2">
    <source>
        <dbReference type="Proteomes" id="UP001286313"/>
    </source>
</evidence>
<keyword evidence="2" id="KW-1185">Reference proteome</keyword>
<reference evidence="1" key="1">
    <citation type="submission" date="2023-10" db="EMBL/GenBank/DDBJ databases">
        <title>Genome assemblies of two species of porcelain crab, Petrolisthes cinctipes and Petrolisthes manimaculis (Anomura: Porcellanidae).</title>
        <authorList>
            <person name="Angst P."/>
        </authorList>
    </citation>
    <scope>NUCLEOTIDE SEQUENCE</scope>
    <source>
        <strain evidence="1">PB745_01</strain>
        <tissue evidence="1">Gill</tissue>
    </source>
</reference>
<name>A0AAE1EVQ4_PETCI</name>
<proteinExistence type="predicted"/>
<organism evidence="1 2">
    <name type="scientific">Petrolisthes cinctipes</name>
    <name type="common">Flat porcelain crab</name>
    <dbReference type="NCBI Taxonomy" id="88211"/>
    <lineage>
        <taxon>Eukaryota</taxon>
        <taxon>Metazoa</taxon>
        <taxon>Ecdysozoa</taxon>
        <taxon>Arthropoda</taxon>
        <taxon>Crustacea</taxon>
        <taxon>Multicrustacea</taxon>
        <taxon>Malacostraca</taxon>
        <taxon>Eumalacostraca</taxon>
        <taxon>Eucarida</taxon>
        <taxon>Decapoda</taxon>
        <taxon>Pleocyemata</taxon>
        <taxon>Anomura</taxon>
        <taxon>Galatheoidea</taxon>
        <taxon>Porcellanidae</taxon>
        <taxon>Petrolisthes</taxon>
    </lineage>
</organism>
<dbReference type="AlphaFoldDB" id="A0AAE1EVQ4"/>
<evidence type="ECO:0000313" key="1">
    <source>
        <dbReference type="EMBL" id="KAK3862235.1"/>
    </source>
</evidence>